<gene>
    <name evidence="1" type="ORF">APZ42_031451</name>
</gene>
<organism evidence="1 2">
    <name type="scientific">Daphnia magna</name>
    <dbReference type="NCBI Taxonomy" id="35525"/>
    <lineage>
        <taxon>Eukaryota</taxon>
        <taxon>Metazoa</taxon>
        <taxon>Ecdysozoa</taxon>
        <taxon>Arthropoda</taxon>
        <taxon>Crustacea</taxon>
        <taxon>Branchiopoda</taxon>
        <taxon>Diplostraca</taxon>
        <taxon>Cladocera</taxon>
        <taxon>Anomopoda</taxon>
        <taxon>Daphniidae</taxon>
        <taxon>Daphnia</taxon>
    </lineage>
</organism>
<keyword evidence="2" id="KW-1185">Reference proteome</keyword>
<proteinExistence type="predicted"/>
<reference evidence="1 2" key="1">
    <citation type="submission" date="2016-03" db="EMBL/GenBank/DDBJ databases">
        <title>EvidentialGene: Evidence-directed Construction of Genes on Genomes.</title>
        <authorList>
            <person name="Gilbert D.G."/>
            <person name="Choi J.-H."/>
            <person name="Mockaitis K."/>
            <person name="Colbourne J."/>
            <person name="Pfrender M."/>
        </authorList>
    </citation>
    <scope>NUCLEOTIDE SEQUENCE [LARGE SCALE GENOMIC DNA]</scope>
    <source>
        <strain evidence="1 2">Xinb3</strain>
        <tissue evidence="1">Complete organism</tissue>
    </source>
</reference>
<accession>A0A164MUN8</accession>
<comment type="caution">
    <text evidence="1">The sequence shown here is derived from an EMBL/GenBank/DDBJ whole genome shotgun (WGS) entry which is preliminary data.</text>
</comment>
<protein>
    <submittedName>
        <fullName evidence="1">Uncharacterized protein</fullName>
    </submittedName>
</protein>
<name>A0A164MUN8_9CRUS</name>
<evidence type="ECO:0000313" key="1">
    <source>
        <dbReference type="EMBL" id="KZS05380.1"/>
    </source>
</evidence>
<evidence type="ECO:0000313" key="2">
    <source>
        <dbReference type="Proteomes" id="UP000076858"/>
    </source>
</evidence>
<dbReference type="PANTHER" id="PTHR33053">
    <property type="entry name" value="PROTEIN, PUTATIVE-RELATED"/>
    <property type="match status" value="1"/>
</dbReference>
<dbReference type="PANTHER" id="PTHR33053:SF9">
    <property type="entry name" value="AGAP000105-PA"/>
    <property type="match status" value="1"/>
</dbReference>
<feature type="non-terminal residue" evidence="1">
    <location>
        <position position="1"/>
    </location>
</feature>
<dbReference type="AlphaFoldDB" id="A0A164MUN8"/>
<dbReference type="Proteomes" id="UP000076858">
    <property type="component" value="Unassembled WGS sequence"/>
</dbReference>
<dbReference type="EMBL" id="LRGB01002941">
    <property type="protein sequence ID" value="KZS05380.1"/>
    <property type="molecule type" value="Genomic_DNA"/>
</dbReference>
<sequence length="88" mass="10082">SNRLLKIETIAMLFDTPARSFATSVVPHNSYNCCHKCTTKGDWVRNTGKHGGRVTYPDLNAPARTDAFFRQRPVAYLNHFDKKKKKDQ</sequence>